<keyword evidence="1" id="KW-0472">Membrane</keyword>
<name>A0A518BIV0_9BACT</name>
<evidence type="ECO:0000313" key="2">
    <source>
        <dbReference type="EMBL" id="QDU66894.1"/>
    </source>
</evidence>
<organism evidence="2 3">
    <name type="scientific">Engelhardtia mirabilis</name>
    <dbReference type="NCBI Taxonomy" id="2528011"/>
    <lineage>
        <taxon>Bacteria</taxon>
        <taxon>Pseudomonadati</taxon>
        <taxon>Planctomycetota</taxon>
        <taxon>Planctomycetia</taxon>
        <taxon>Planctomycetia incertae sedis</taxon>
        <taxon>Engelhardtia</taxon>
    </lineage>
</organism>
<evidence type="ECO:0000256" key="1">
    <source>
        <dbReference type="SAM" id="Phobius"/>
    </source>
</evidence>
<dbReference type="AlphaFoldDB" id="A0A518BIV0"/>
<keyword evidence="1" id="KW-0812">Transmembrane</keyword>
<proteinExistence type="predicted"/>
<evidence type="ECO:0008006" key="4">
    <source>
        <dbReference type="Google" id="ProtNLM"/>
    </source>
</evidence>
<sequence length="171" mass="18499">MTALQALESATGLLLLAAIVHSLRLRARAQRLLGEQLGAEWGRVWSRFAVAVPAATAAIWIALSVGLASAAPELALLVGAVVLVIVRPSFDDRVCGSLGLRAGWHVLAHDELEEWRLIGEHLRFRLFGEWVAVPLPVEHQVAVRERLVALVPERESAFGPGTGRPAYDPVP</sequence>
<keyword evidence="3" id="KW-1185">Reference proteome</keyword>
<dbReference type="KEGG" id="pbap:Pla133_19700"/>
<feature type="transmembrane region" description="Helical" evidence="1">
    <location>
        <begin position="44"/>
        <end position="63"/>
    </location>
</feature>
<feature type="transmembrane region" description="Helical" evidence="1">
    <location>
        <begin position="6"/>
        <end position="23"/>
    </location>
</feature>
<evidence type="ECO:0000313" key="3">
    <source>
        <dbReference type="Proteomes" id="UP000316921"/>
    </source>
</evidence>
<dbReference type="RefSeq" id="WP_145064699.1">
    <property type="nucleotide sequence ID" value="NZ_CP036287.1"/>
</dbReference>
<feature type="transmembrane region" description="Helical" evidence="1">
    <location>
        <begin position="69"/>
        <end position="86"/>
    </location>
</feature>
<keyword evidence="1" id="KW-1133">Transmembrane helix</keyword>
<protein>
    <recommendedName>
        <fullName evidence="4">DUF5673 domain-containing protein</fullName>
    </recommendedName>
</protein>
<gene>
    <name evidence="2" type="ORF">Pla133_19700</name>
</gene>
<dbReference type="EMBL" id="CP036287">
    <property type="protein sequence ID" value="QDU66894.1"/>
    <property type="molecule type" value="Genomic_DNA"/>
</dbReference>
<accession>A0A518BIV0</accession>
<reference evidence="2 3" key="1">
    <citation type="submission" date="2019-02" db="EMBL/GenBank/DDBJ databases">
        <title>Deep-cultivation of Planctomycetes and their phenomic and genomic characterization uncovers novel biology.</title>
        <authorList>
            <person name="Wiegand S."/>
            <person name="Jogler M."/>
            <person name="Boedeker C."/>
            <person name="Pinto D."/>
            <person name="Vollmers J."/>
            <person name="Rivas-Marin E."/>
            <person name="Kohn T."/>
            <person name="Peeters S.H."/>
            <person name="Heuer A."/>
            <person name="Rast P."/>
            <person name="Oberbeckmann S."/>
            <person name="Bunk B."/>
            <person name="Jeske O."/>
            <person name="Meyerdierks A."/>
            <person name="Storesund J.E."/>
            <person name="Kallscheuer N."/>
            <person name="Luecker S."/>
            <person name="Lage O.M."/>
            <person name="Pohl T."/>
            <person name="Merkel B.J."/>
            <person name="Hornburger P."/>
            <person name="Mueller R.-W."/>
            <person name="Bruemmer F."/>
            <person name="Labrenz M."/>
            <person name="Spormann A.M."/>
            <person name="Op den Camp H."/>
            <person name="Overmann J."/>
            <person name="Amann R."/>
            <person name="Jetten M.S.M."/>
            <person name="Mascher T."/>
            <person name="Medema M.H."/>
            <person name="Devos D.P."/>
            <person name="Kaster A.-K."/>
            <person name="Ovreas L."/>
            <person name="Rohde M."/>
            <person name="Galperin M.Y."/>
            <person name="Jogler C."/>
        </authorList>
    </citation>
    <scope>NUCLEOTIDE SEQUENCE [LARGE SCALE GENOMIC DNA]</scope>
    <source>
        <strain evidence="2 3">Pla133</strain>
    </source>
</reference>
<dbReference type="Proteomes" id="UP000316921">
    <property type="component" value="Chromosome"/>
</dbReference>